<dbReference type="SMART" id="SM00360">
    <property type="entry name" value="RRM"/>
    <property type="match status" value="2"/>
</dbReference>
<feature type="region of interest" description="Disordered" evidence="4">
    <location>
        <begin position="1"/>
        <end position="20"/>
    </location>
</feature>
<dbReference type="STRING" id="869754.A0A1A0H8X4"/>
<comment type="caution">
    <text evidence="6">The sequence shown here is derived from an EMBL/GenBank/DDBJ whole genome shotgun (WGS) entry which is preliminary data.</text>
</comment>
<dbReference type="EMBL" id="LXTC01000004">
    <property type="protein sequence ID" value="OBA20461.1"/>
    <property type="molecule type" value="Genomic_DNA"/>
</dbReference>
<organism evidence="6 7">
    <name type="scientific">Metschnikowia bicuspidata var. bicuspidata NRRL YB-4993</name>
    <dbReference type="NCBI Taxonomy" id="869754"/>
    <lineage>
        <taxon>Eukaryota</taxon>
        <taxon>Fungi</taxon>
        <taxon>Dikarya</taxon>
        <taxon>Ascomycota</taxon>
        <taxon>Saccharomycotina</taxon>
        <taxon>Pichiomycetes</taxon>
        <taxon>Metschnikowiaceae</taxon>
        <taxon>Metschnikowia</taxon>
    </lineage>
</organism>
<dbReference type="RefSeq" id="XP_018710983.1">
    <property type="nucleotide sequence ID" value="XM_018858953.1"/>
</dbReference>
<protein>
    <submittedName>
        <fullName evidence="6">RNA-binding domain-containing protein</fullName>
    </submittedName>
</protein>
<sequence>MLDQTSGLRNQETSSSAPSGTTLYINNINEKIALNKIKFVLAKLFGRYGTVVGITAHTNLRMKGQAFVTYKEPQSCEKAILKLQGRPMFKKPLHVSFAQKPSDQERSLKGDSEGILRRKQLKKVKAEADEKARAEAPAALLAPTQISKAQEKQWKLLLPNNVLLLQNVDENKLELALLEEKFGAFAGFAKIRLIKFRKLAFVDFDLEPAATACLENIDHGQFGNLALLSYAKK</sequence>
<dbReference type="InterPro" id="IPR000504">
    <property type="entry name" value="RRM_dom"/>
</dbReference>
<gene>
    <name evidence="6" type="ORF">METBIDRAFT_78835</name>
</gene>
<dbReference type="InterPro" id="IPR012677">
    <property type="entry name" value="Nucleotide-bd_a/b_plait_sf"/>
</dbReference>
<feature type="domain" description="RRM" evidence="5">
    <location>
        <begin position="161"/>
        <end position="233"/>
    </location>
</feature>
<dbReference type="GeneID" id="30031929"/>
<dbReference type="OrthoDB" id="266020at2759"/>
<proteinExistence type="predicted"/>
<dbReference type="AlphaFoldDB" id="A0A1A0H8X4"/>
<evidence type="ECO:0000313" key="6">
    <source>
        <dbReference type="EMBL" id="OBA20461.1"/>
    </source>
</evidence>
<name>A0A1A0H8X4_9ASCO</name>
<evidence type="ECO:0000313" key="7">
    <source>
        <dbReference type="Proteomes" id="UP000092555"/>
    </source>
</evidence>
<evidence type="ECO:0000256" key="4">
    <source>
        <dbReference type="SAM" id="MobiDB-lite"/>
    </source>
</evidence>
<dbReference type="InterPro" id="IPR035979">
    <property type="entry name" value="RBD_domain_sf"/>
</dbReference>
<reference evidence="6 7" key="1">
    <citation type="submission" date="2016-05" db="EMBL/GenBank/DDBJ databases">
        <title>Comparative genomics of biotechnologically important yeasts.</title>
        <authorList>
            <consortium name="DOE Joint Genome Institute"/>
            <person name="Riley R."/>
            <person name="Haridas S."/>
            <person name="Wolfe K.H."/>
            <person name="Lopes M.R."/>
            <person name="Hittinger C.T."/>
            <person name="Goker M."/>
            <person name="Salamov A."/>
            <person name="Wisecaver J."/>
            <person name="Long T.M."/>
            <person name="Aerts A.L."/>
            <person name="Barry K."/>
            <person name="Choi C."/>
            <person name="Clum A."/>
            <person name="Coughlan A.Y."/>
            <person name="Deshpande S."/>
            <person name="Douglass A.P."/>
            <person name="Hanson S.J."/>
            <person name="Klenk H.-P."/>
            <person name="LaButti K."/>
            <person name="Lapidus A."/>
            <person name="Lindquist E."/>
            <person name="Lipzen A."/>
            <person name="Meier-kolthoff J.P."/>
            <person name="Ohm R.A."/>
            <person name="Otillar R.P."/>
            <person name="Pangilinan J."/>
            <person name="Peng Y."/>
            <person name="Rokas A."/>
            <person name="Rosa C.A."/>
            <person name="Scheuner C."/>
            <person name="Sibirny A.A."/>
            <person name="Slot J.C."/>
            <person name="Stielow J.B."/>
            <person name="Sun H."/>
            <person name="Kurtzman C.P."/>
            <person name="Blackwell M."/>
            <person name="Grigoriev I.V."/>
            <person name="Jeffries T.W."/>
        </authorList>
    </citation>
    <scope>NUCLEOTIDE SEQUENCE [LARGE SCALE GENOMIC DNA]</scope>
    <source>
        <strain evidence="6 7">NRRL YB-4993</strain>
    </source>
</reference>
<dbReference type="SUPFAM" id="SSF54928">
    <property type="entry name" value="RNA-binding domain, RBD"/>
    <property type="match status" value="2"/>
</dbReference>
<feature type="domain" description="RRM" evidence="5">
    <location>
        <begin position="21"/>
        <end position="100"/>
    </location>
</feature>
<dbReference type="Gene3D" id="3.30.70.330">
    <property type="match status" value="2"/>
</dbReference>
<dbReference type="PROSITE" id="PS50102">
    <property type="entry name" value="RRM"/>
    <property type="match status" value="2"/>
</dbReference>
<evidence type="ECO:0000256" key="1">
    <source>
        <dbReference type="ARBA" id="ARBA00022737"/>
    </source>
</evidence>
<evidence type="ECO:0000256" key="2">
    <source>
        <dbReference type="ARBA" id="ARBA00022884"/>
    </source>
</evidence>
<dbReference type="GO" id="GO:0003723">
    <property type="term" value="F:RNA binding"/>
    <property type="evidence" value="ECO:0007669"/>
    <property type="project" value="UniProtKB-UniRule"/>
</dbReference>
<keyword evidence="1" id="KW-0677">Repeat</keyword>
<keyword evidence="7" id="KW-1185">Reference proteome</keyword>
<dbReference type="PANTHER" id="PTHR24012">
    <property type="entry name" value="RNA BINDING PROTEIN"/>
    <property type="match status" value="1"/>
</dbReference>
<accession>A0A1A0H8X4</accession>
<evidence type="ECO:0000259" key="5">
    <source>
        <dbReference type="PROSITE" id="PS50102"/>
    </source>
</evidence>
<evidence type="ECO:0000256" key="3">
    <source>
        <dbReference type="PROSITE-ProRule" id="PRU00176"/>
    </source>
</evidence>
<dbReference type="Pfam" id="PF00076">
    <property type="entry name" value="RRM_1"/>
    <property type="match status" value="2"/>
</dbReference>
<keyword evidence="2 3" id="KW-0694">RNA-binding</keyword>
<dbReference type="Proteomes" id="UP000092555">
    <property type="component" value="Unassembled WGS sequence"/>
</dbReference>